<organism evidence="1 2">
    <name type="scientific">Sphaerisporangium flaviroseum</name>
    <dbReference type="NCBI Taxonomy" id="509199"/>
    <lineage>
        <taxon>Bacteria</taxon>
        <taxon>Bacillati</taxon>
        <taxon>Actinomycetota</taxon>
        <taxon>Actinomycetes</taxon>
        <taxon>Streptosporangiales</taxon>
        <taxon>Streptosporangiaceae</taxon>
        <taxon>Sphaerisporangium</taxon>
    </lineage>
</organism>
<evidence type="ECO:0000313" key="2">
    <source>
        <dbReference type="Proteomes" id="UP001500888"/>
    </source>
</evidence>
<dbReference type="EMBL" id="BAAAZR010000001">
    <property type="protein sequence ID" value="GAA3793992.1"/>
    <property type="molecule type" value="Genomic_DNA"/>
</dbReference>
<name>A0ABP7HJK9_9ACTN</name>
<accession>A0ABP7HJK9</accession>
<evidence type="ECO:0000313" key="1">
    <source>
        <dbReference type="EMBL" id="GAA3793992.1"/>
    </source>
</evidence>
<dbReference type="Proteomes" id="UP001500888">
    <property type="component" value="Unassembled WGS sequence"/>
</dbReference>
<sequence length="118" mass="13095">MAGFHIDVDPAYGIDGFSFHLESSGQSSGMDHRPLLGGWHGRWPGMAKKPLLRARPVMIYLVPDIPDLANVNVTFTFLADLGKPVFPDARQRASKALISRPPTTAELAFLRTWPRRAK</sequence>
<proteinExistence type="predicted"/>
<gene>
    <name evidence="1" type="ORF">GCM10022226_11600</name>
</gene>
<protein>
    <submittedName>
        <fullName evidence="1">Uncharacterized protein</fullName>
    </submittedName>
</protein>
<keyword evidence="2" id="KW-1185">Reference proteome</keyword>
<reference evidence="2" key="1">
    <citation type="journal article" date="2019" name="Int. J. Syst. Evol. Microbiol.">
        <title>The Global Catalogue of Microorganisms (GCM) 10K type strain sequencing project: providing services to taxonomists for standard genome sequencing and annotation.</title>
        <authorList>
            <consortium name="The Broad Institute Genomics Platform"/>
            <consortium name="The Broad Institute Genome Sequencing Center for Infectious Disease"/>
            <person name="Wu L."/>
            <person name="Ma J."/>
        </authorList>
    </citation>
    <scope>NUCLEOTIDE SEQUENCE [LARGE SCALE GENOMIC DNA]</scope>
    <source>
        <strain evidence="2">JCM 16908</strain>
    </source>
</reference>
<comment type="caution">
    <text evidence="1">The sequence shown here is derived from an EMBL/GenBank/DDBJ whole genome shotgun (WGS) entry which is preliminary data.</text>
</comment>